<name>A0ABN6Z742_9BACE</name>
<proteinExistence type="predicted"/>
<evidence type="ECO:0000313" key="1">
    <source>
        <dbReference type="EMBL" id="BEH00357.1"/>
    </source>
</evidence>
<sequence>MIEEKDYLKRQIDMFSKVLAKCISILLGIKGDKHLNSGIESVCQILESELDIDINSFILVDDDSLVDTLMIEKGFNNANLDSIAEILMLFADNVSMIDNEKAKILRKKSLVIYEYLEINESTYSLCRHLQIDKMRKD</sequence>
<protein>
    <submittedName>
        <fullName evidence="1">Uncharacterized protein</fullName>
    </submittedName>
</protein>
<evidence type="ECO:0000313" key="2">
    <source>
        <dbReference type="Proteomes" id="UP001496674"/>
    </source>
</evidence>
<keyword evidence="2" id="KW-1185">Reference proteome</keyword>
<dbReference type="RefSeq" id="WP_353331635.1">
    <property type="nucleotide sequence ID" value="NZ_AP028055.1"/>
</dbReference>
<organism evidence="1 2">
    <name type="scientific">Bacteroides sedimenti</name>
    <dbReference type="NCBI Taxonomy" id="2136147"/>
    <lineage>
        <taxon>Bacteria</taxon>
        <taxon>Pseudomonadati</taxon>
        <taxon>Bacteroidota</taxon>
        <taxon>Bacteroidia</taxon>
        <taxon>Bacteroidales</taxon>
        <taxon>Bacteroidaceae</taxon>
        <taxon>Bacteroides</taxon>
    </lineage>
</organism>
<gene>
    <name evidence="1" type="ORF">BSYN_26210</name>
</gene>
<reference evidence="1 2" key="1">
    <citation type="submission" date="2023-04" db="EMBL/GenBank/DDBJ databases">
        <title>Draft genome sequence of acteroides sedimenti strain YN3PY1.</title>
        <authorList>
            <person name="Yoshida N."/>
        </authorList>
    </citation>
    <scope>NUCLEOTIDE SEQUENCE [LARGE SCALE GENOMIC DNA]</scope>
    <source>
        <strain evidence="1 2">YN3PY1</strain>
    </source>
</reference>
<accession>A0ABN6Z742</accession>
<dbReference type="Proteomes" id="UP001496674">
    <property type="component" value="Chromosome"/>
</dbReference>
<dbReference type="EMBL" id="AP028055">
    <property type="protein sequence ID" value="BEH00357.1"/>
    <property type="molecule type" value="Genomic_DNA"/>
</dbReference>